<dbReference type="PANTHER" id="PTHR33877:SF1">
    <property type="entry name" value="TYPE IV METHYL-DIRECTED RESTRICTION ENZYME ECOKMCRA"/>
    <property type="match status" value="1"/>
</dbReference>
<dbReference type="Pfam" id="PF01844">
    <property type="entry name" value="HNH"/>
    <property type="match status" value="1"/>
</dbReference>
<dbReference type="SMART" id="SM00507">
    <property type="entry name" value="HNHc"/>
    <property type="match status" value="1"/>
</dbReference>
<dbReference type="GO" id="GO:0004519">
    <property type="term" value="F:endonuclease activity"/>
    <property type="evidence" value="ECO:0007669"/>
    <property type="project" value="UniProtKB-KW"/>
</dbReference>
<dbReference type="InterPro" id="IPR052892">
    <property type="entry name" value="NA-targeting_endonuclease"/>
</dbReference>
<feature type="domain" description="C2H2-type" evidence="1">
    <location>
        <begin position="249"/>
        <end position="278"/>
    </location>
</feature>
<reference evidence="2 3" key="1">
    <citation type="submission" date="2016-10" db="EMBL/GenBank/DDBJ databases">
        <authorList>
            <person name="de Groot N.N."/>
        </authorList>
    </citation>
    <scope>NUCLEOTIDE SEQUENCE [LARGE SCALE GENOMIC DNA]</scope>
    <source>
        <strain evidence="2 3">CGMCC 4.1859</strain>
    </source>
</reference>
<dbReference type="GO" id="GO:0003676">
    <property type="term" value="F:nucleic acid binding"/>
    <property type="evidence" value="ECO:0007669"/>
    <property type="project" value="InterPro"/>
</dbReference>
<dbReference type="PROSITE" id="PS50157">
    <property type="entry name" value="ZINC_FINGER_C2H2_2"/>
    <property type="match status" value="1"/>
</dbReference>
<dbReference type="Proteomes" id="UP000198614">
    <property type="component" value="Unassembled WGS sequence"/>
</dbReference>
<protein>
    <submittedName>
        <fullName evidence="2">HNH endonuclease</fullName>
    </submittedName>
</protein>
<evidence type="ECO:0000313" key="2">
    <source>
        <dbReference type="EMBL" id="SDF30929.1"/>
    </source>
</evidence>
<proteinExistence type="predicted"/>
<dbReference type="InterPro" id="IPR013087">
    <property type="entry name" value="Znf_C2H2_type"/>
</dbReference>
<keyword evidence="2" id="KW-0378">Hydrolase</keyword>
<gene>
    <name evidence="2" type="ORF">SAMN05216260_107142</name>
</gene>
<keyword evidence="2" id="KW-0255">Endonuclease</keyword>
<dbReference type="AlphaFoldDB" id="A0A1G7K2C6"/>
<keyword evidence="2" id="KW-0540">Nuclease</keyword>
<evidence type="ECO:0000313" key="3">
    <source>
        <dbReference type="Proteomes" id="UP000198614"/>
    </source>
</evidence>
<dbReference type="Gene3D" id="1.10.30.50">
    <property type="match status" value="1"/>
</dbReference>
<organism evidence="2 3">
    <name type="scientific">Streptomyces griseoaurantiacus</name>
    <dbReference type="NCBI Taxonomy" id="68213"/>
    <lineage>
        <taxon>Bacteria</taxon>
        <taxon>Bacillati</taxon>
        <taxon>Actinomycetota</taxon>
        <taxon>Actinomycetes</taxon>
        <taxon>Kitasatosporales</taxon>
        <taxon>Streptomycetaceae</taxon>
        <taxon>Streptomyces</taxon>
        <taxon>Streptomyces aurantiacus group</taxon>
    </lineage>
</organism>
<name>A0A1G7K2C6_9ACTN</name>
<dbReference type="EMBL" id="FNAX01000007">
    <property type="protein sequence ID" value="SDF30929.1"/>
    <property type="molecule type" value="Genomic_DNA"/>
</dbReference>
<evidence type="ECO:0000259" key="1">
    <source>
        <dbReference type="PROSITE" id="PS50157"/>
    </source>
</evidence>
<accession>A0A1G7K2C6</accession>
<dbReference type="PANTHER" id="PTHR33877">
    <property type="entry name" value="SLL1193 PROTEIN"/>
    <property type="match status" value="1"/>
</dbReference>
<dbReference type="InterPro" id="IPR002711">
    <property type="entry name" value="HNH"/>
</dbReference>
<dbReference type="CDD" id="cd00085">
    <property type="entry name" value="HNHc"/>
    <property type="match status" value="1"/>
</dbReference>
<dbReference type="GO" id="GO:0008270">
    <property type="term" value="F:zinc ion binding"/>
    <property type="evidence" value="ECO:0007669"/>
    <property type="project" value="InterPro"/>
</dbReference>
<sequence length="318" mass="35615">MPFKGEARSAQAISNMRVAASEYLKVLERAEDASVGREAWLEFAAELGSLSARLRDGLNDANKGLGIASAREAILLYLLRHVGEPVPADHLAGVSGIAEWARRVRELRVEFGWPVESGVTRDDLPYDHYRLTADEPDEDLADRWRVAKEARNLKKPGGKDAAGRARLLHYLKAISPRPADKEQLAYVAKIQEWPRRLRELEEEGWQIVSNVDDPTLPPGSYRLPTLEKRPPRVREAIKLRYKILDRDRGTCQDCGRTPAQGASLQIHHVLPVHKGGKNEEENLITLCIQCHGGRHALMGGAPKDELLNPEYEADLRDV</sequence>
<dbReference type="InterPro" id="IPR003615">
    <property type="entry name" value="HNH_nuc"/>
</dbReference>